<protein>
    <submittedName>
        <fullName evidence="1">Uncharacterized protein</fullName>
    </submittedName>
</protein>
<dbReference type="InParanoid" id="K3Z1U7"/>
<dbReference type="HOGENOM" id="CLU_3400068_0_0_1"/>
<dbReference type="Gramene" id="KQL30112">
    <property type="protein sequence ID" value="KQL30112"/>
    <property type="gene ID" value="SETIT_020515mg"/>
</dbReference>
<reference evidence="1" key="2">
    <citation type="submission" date="2018-08" db="UniProtKB">
        <authorList>
            <consortium name="EnsemblPlants"/>
        </authorList>
    </citation>
    <scope>IDENTIFICATION</scope>
    <source>
        <strain evidence="1">Yugu1</strain>
    </source>
</reference>
<dbReference type="EnsemblPlants" id="KQL30112">
    <property type="protein sequence ID" value="KQL30112"/>
    <property type="gene ID" value="SETIT_020515mg"/>
</dbReference>
<name>K3Z1U7_SETIT</name>
<evidence type="ECO:0000313" key="2">
    <source>
        <dbReference type="Proteomes" id="UP000004995"/>
    </source>
</evidence>
<dbReference type="EMBL" id="AGNK02000395">
    <property type="status" value="NOT_ANNOTATED_CDS"/>
    <property type="molecule type" value="Genomic_DNA"/>
</dbReference>
<accession>K3Z1U7</accession>
<evidence type="ECO:0000313" key="1">
    <source>
        <dbReference type="EnsemblPlants" id="KQL30112"/>
    </source>
</evidence>
<keyword evidence="2" id="KW-1185">Reference proteome</keyword>
<dbReference type="Proteomes" id="UP000004995">
    <property type="component" value="Unassembled WGS sequence"/>
</dbReference>
<sequence length="31" mass="3595">MGCFALCQLRYNDTQTQCHHISVEEKLILTV</sequence>
<reference evidence="2" key="1">
    <citation type="journal article" date="2012" name="Nat. Biotechnol.">
        <title>Reference genome sequence of the model plant Setaria.</title>
        <authorList>
            <person name="Bennetzen J.L."/>
            <person name="Schmutz J."/>
            <person name="Wang H."/>
            <person name="Percifield R."/>
            <person name="Hawkins J."/>
            <person name="Pontaroli A.C."/>
            <person name="Estep M."/>
            <person name="Feng L."/>
            <person name="Vaughn J.N."/>
            <person name="Grimwood J."/>
            <person name="Jenkins J."/>
            <person name="Barry K."/>
            <person name="Lindquist E."/>
            <person name="Hellsten U."/>
            <person name="Deshpande S."/>
            <person name="Wang X."/>
            <person name="Wu X."/>
            <person name="Mitros T."/>
            <person name="Triplett J."/>
            <person name="Yang X."/>
            <person name="Ye C.Y."/>
            <person name="Mauro-Herrera M."/>
            <person name="Wang L."/>
            <person name="Li P."/>
            <person name="Sharma M."/>
            <person name="Sharma R."/>
            <person name="Ronald P.C."/>
            <person name="Panaud O."/>
            <person name="Kellogg E.A."/>
            <person name="Brutnell T.P."/>
            <person name="Doust A.N."/>
            <person name="Tuskan G.A."/>
            <person name="Rokhsar D."/>
            <person name="Devos K.M."/>
        </authorList>
    </citation>
    <scope>NUCLEOTIDE SEQUENCE [LARGE SCALE GENOMIC DNA]</scope>
    <source>
        <strain evidence="2">cv. Yugu1</strain>
    </source>
</reference>
<dbReference type="AlphaFoldDB" id="K3Z1U7"/>
<proteinExistence type="predicted"/>
<organism evidence="1 2">
    <name type="scientific">Setaria italica</name>
    <name type="common">Foxtail millet</name>
    <name type="synonym">Panicum italicum</name>
    <dbReference type="NCBI Taxonomy" id="4555"/>
    <lineage>
        <taxon>Eukaryota</taxon>
        <taxon>Viridiplantae</taxon>
        <taxon>Streptophyta</taxon>
        <taxon>Embryophyta</taxon>
        <taxon>Tracheophyta</taxon>
        <taxon>Spermatophyta</taxon>
        <taxon>Magnoliopsida</taxon>
        <taxon>Liliopsida</taxon>
        <taxon>Poales</taxon>
        <taxon>Poaceae</taxon>
        <taxon>PACMAD clade</taxon>
        <taxon>Panicoideae</taxon>
        <taxon>Panicodae</taxon>
        <taxon>Paniceae</taxon>
        <taxon>Cenchrinae</taxon>
        <taxon>Setaria</taxon>
    </lineage>
</organism>